<feature type="signal peptide" evidence="1">
    <location>
        <begin position="1"/>
        <end position="22"/>
    </location>
</feature>
<organism evidence="2 3">
    <name type="scientific">Hibiscus sabdariffa</name>
    <name type="common">roselle</name>
    <dbReference type="NCBI Taxonomy" id="183260"/>
    <lineage>
        <taxon>Eukaryota</taxon>
        <taxon>Viridiplantae</taxon>
        <taxon>Streptophyta</taxon>
        <taxon>Embryophyta</taxon>
        <taxon>Tracheophyta</taxon>
        <taxon>Spermatophyta</taxon>
        <taxon>Magnoliopsida</taxon>
        <taxon>eudicotyledons</taxon>
        <taxon>Gunneridae</taxon>
        <taxon>Pentapetalae</taxon>
        <taxon>rosids</taxon>
        <taxon>malvids</taxon>
        <taxon>Malvales</taxon>
        <taxon>Malvaceae</taxon>
        <taxon>Malvoideae</taxon>
        <taxon>Hibiscus</taxon>
    </lineage>
</organism>
<sequence length="242" mass="26245">MANMGLGVFPLVLVLLIQSVAGHEERIKDFTNFNSDDVALSPVQVEERKVPIELGYLETSLIKPDVMMMISSTPEMKSWMAKVIFVYRSIARDAAVNAKGIASTLADSDADAIEKMCAHVKEAFGSDSLKAVNFDVAAISPEEEKKAIELSFFLPVMSMVNAGLIEPEVVKKVASSPETKAWLVKFEQGYYRSLAGYGSVSVEGLASTSADLDIGELKKMEEQIREVVQISSLSGQADAPCT</sequence>
<keyword evidence="1" id="KW-0732">Signal</keyword>
<reference evidence="2 3" key="1">
    <citation type="journal article" date="2024" name="G3 (Bethesda)">
        <title>Genome assembly of Hibiscus sabdariffa L. provides insights into metabolisms of medicinal natural products.</title>
        <authorList>
            <person name="Kim T."/>
        </authorList>
    </citation>
    <scope>NUCLEOTIDE SEQUENCE [LARGE SCALE GENOMIC DNA]</scope>
    <source>
        <strain evidence="2">TK-2024</strain>
        <tissue evidence="2">Old leaves</tissue>
    </source>
</reference>
<comment type="caution">
    <text evidence="2">The sequence shown here is derived from an EMBL/GenBank/DDBJ whole genome shotgun (WGS) entry which is preliminary data.</text>
</comment>
<dbReference type="Proteomes" id="UP001472677">
    <property type="component" value="Unassembled WGS sequence"/>
</dbReference>
<protein>
    <submittedName>
        <fullName evidence="2">Uncharacterized protein</fullName>
    </submittedName>
</protein>
<evidence type="ECO:0000313" key="3">
    <source>
        <dbReference type="Proteomes" id="UP001472677"/>
    </source>
</evidence>
<proteinExistence type="predicted"/>
<name>A0ABR2B658_9ROSI</name>
<dbReference type="EMBL" id="JBBPBM010000170">
    <property type="protein sequence ID" value="KAK8502380.1"/>
    <property type="molecule type" value="Genomic_DNA"/>
</dbReference>
<feature type="chain" id="PRO_5045162259" evidence="1">
    <location>
        <begin position="23"/>
        <end position="242"/>
    </location>
</feature>
<gene>
    <name evidence="2" type="ORF">V6N12_046166</name>
</gene>
<keyword evidence="3" id="KW-1185">Reference proteome</keyword>
<accession>A0ABR2B658</accession>
<evidence type="ECO:0000256" key="1">
    <source>
        <dbReference type="SAM" id="SignalP"/>
    </source>
</evidence>
<evidence type="ECO:0000313" key="2">
    <source>
        <dbReference type="EMBL" id="KAK8502380.1"/>
    </source>
</evidence>